<sequence length="97" mass="10729">MELKVVTALFGLALLSFSAVDSLLVQDYDGCVWDIEGQRLTVGKDTFWKRCVYNCTLDGKLVLNKKMLDMSRCQVLGTGDPLPPTIGVCRNGKCAKR</sequence>
<protein>
    <submittedName>
        <fullName evidence="2">BTSP</fullName>
    </submittedName>
</protein>
<reference evidence="2" key="1">
    <citation type="journal article" date="2008" name="Insect Biochem. Mol. Biol.">
        <title>Comparative sialomics between hard and soft ticks: implications for the evolution of blood-feeding behavior.</title>
        <authorList>
            <person name="Mans B.J."/>
            <person name="Andersen J.F."/>
            <person name="Francischetti I.M."/>
            <person name="Valenzuela J.G."/>
            <person name="Schwan T.G."/>
            <person name="Pham V.M."/>
            <person name="Garfield M.K."/>
            <person name="Hammer C.H."/>
            <person name="Ribeiro J.M."/>
        </authorList>
    </citation>
    <scope>NUCLEOTIDE SEQUENCE</scope>
    <source>
        <strain evidence="2">AM-44</strain>
        <tissue evidence="2">Adult salivary gland</tissue>
    </source>
</reference>
<dbReference type="AlphaFoldDB" id="Q09JV4"/>
<feature type="signal peptide" evidence="1">
    <location>
        <begin position="1"/>
        <end position="22"/>
    </location>
</feature>
<feature type="chain" id="PRO_5004167642" evidence="1">
    <location>
        <begin position="23"/>
        <end position="97"/>
    </location>
</feature>
<dbReference type="EMBL" id="DQ886742">
    <property type="protein sequence ID" value="ABI52659.1"/>
    <property type="molecule type" value="mRNA"/>
</dbReference>
<evidence type="ECO:0000256" key="1">
    <source>
        <dbReference type="SAM" id="SignalP"/>
    </source>
</evidence>
<accession>Q09JV4</accession>
<evidence type="ECO:0000313" key="2">
    <source>
        <dbReference type="EMBL" id="ABI52659.1"/>
    </source>
</evidence>
<proteinExistence type="evidence at transcript level"/>
<name>Q09JV4_ARGMO</name>
<organism evidence="2">
    <name type="scientific">Argas monolakensis</name>
    <name type="common">Mono lake bird tick</name>
    <dbReference type="NCBI Taxonomy" id="34602"/>
    <lineage>
        <taxon>Eukaryota</taxon>
        <taxon>Metazoa</taxon>
        <taxon>Ecdysozoa</taxon>
        <taxon>Arthropoda</taxon>
        <taxon>Chelicerata</taxon>
        <taxon>Arachnida</taxon>
        <taxon>Acari</taxon>
        <taxon>Parasitiformes</taxon>
        <taxon>Ixodida</taxon>
        <taxon>Ixodoidea</taxon>
        <taxon>Argasidae</taxon>
        <taxon>Argasinae</taxon>
        <taxon>Argas</taxon>
    </lineage>
</organism>
<keyword evidence="1" id="KW-0732">Signal</keyword>